<dbReference type="OrthoDB" id="9772736at2"/>
<name>A0A845L7G1_HELGE</name>
<dbReference type="InterPro" id="IPR001155">
    <property type="entry name" value="OxRdtase_FMN_N"/>
</dbReference>
<protein>
    <recommendedName>
        <fullName evidence="4">NADH:flavin oxidoreductase/NADH oxidase N-terminal domain-containing protein</fullName>
    </recommendedName>
</protein>
<feature type="signal peptide" evidence="3">
    <location>
        <begin position="1"/>
        <end position="25"/>
    </location>
</feature>
<dbReference type="InterPro" id="IPR051799">
    <property type="entry name" value="NADH_flavin_oxidoreductase"/>
</dbReference>
<comment type="caution">
    <text evidence="5">The sequence shown here is derived from an EMBL/GenBank/DDBJ whole genome shotgun (WGS) entry which is preliminary data.</text>
</comment>
<dbReference type="Proteomes" id="UP000471031">
    <property type="component" value="Unassembled WGS sequence"/>
</dbReference>
<dbReference type="PANTHER" id="PTHR43656">
    <property type="entry name" value="BINDING OXIDOREDUCTASE, PUTATIVE (AFU_ORTHOLOGUE AFUA_2G08260)-RELATED"/>
    <property type="match status" value="1"/>
</dbReference>
<dbReference type="CDD" id="cd02803">
    <property type="entry name" value="OYE_like_FMN_family"/>
    <property type="match status" value="1"/>
</dbReference>
<dbReference type="EMBL" id="WXEX01000004">
    <property type="protein sequence ID" value="MZP42647.1"/>
    <property type="molecule type" value="Genomic_DNA"/>
</dbReference>
<dbReference type="GO" id="GO:0010181">
    <property type="term" value="F:FMN binding"/>
    <property type="evidence" value="ECO:0007669"/>
    <property type="project" value="InterPro"/>
</dbReference>
<sequence length="372" mass="39966">MSQLFRPFRLAGATLSNRLVFPAIAACFAQDSKVSERMIDYYRRRANGVGMVIVEPGVVHPDSATLPGILGNWSDECLPGLRRLALAIKAEGAVAMVQAVHSGPQGIAREAEGVEPVGPSAIEYIKGHPVRALTAEEIPLYLELFAAGAERAAKAGFDGIEVHCAHLYLLSSFLSPLTNRRADAYGGSTEGRAKIVVDLLGKIRRRVGQNFLISVRMNAMEASVSAVAMTPEEARRLAVRFEEAGADMIHVTALASIAPERVGRYLCPASPDPGAAAPPGMYLPWIKTVKEGLRIPVIGVGKIDTPELAERALAEGCCDLVAVGRAMIADPLWAQKAKAGRAADIRRCTYCRSCYHSRKQGRGLICVINEEV</sequence>
<proteinExistence type="predicted"/>
<gene>
    <name evidence="5" type="ORF">GTO89_06295</name>
</gene>
<evidence type="ECO:0000256" key="2">
    <source>
        <dbReference type="ARBA" id="ARBA00023002"/>
    </source>
</evidence>
<evidence type="ECO:0000313" key="6">
    <source>
        <dbReference type="Proteomes" id="UP000471031"/>
    </source>
</evidence>
<keyword evidence="1" id="KW-0285">Flavoprotein</keyword>
<dbReference type="PANTHER" id="PTHR43656:SF2">
    <property type="entry name" value="BINDING OXIDOREDUCTASE, PUTATIVE (AFU_ORTHOLOGUE AFUA_2G08260)-RELATED"/>
    <property type="match status" value="1"/>
</dbReference>
<organism evidence="5 6">
    <name type="scientific">Heliomicrobium gestii</name>
    <name type="common">Heliobacterium gestii</name>
    <dbReference type="NCBI Taxonomy" id="2699"/>
    <lineage>
        <taxon>Bacteria</taxon>
        <taxon>Bacillati</taxon>
        <taxon>Bacillota</taxon>
        <taxon>Clostridia</taxon>
        <taxon>Eubacteriales</taxon>
        <taxon>Heliobacteriaceae</taxon>
        <taxon>Heliomicrobium</taxon>
    </lineage>
</organism>
<feature type="chain" id="PRO_5038645710" description="NADH:flavin oxidoreductase/NADH oxidase N-terminal domain-containing protein" evidence="3">
    <location>
        <begin position="26"/>
        <end position="372"/>
    </location>
</feature>
<evidence type="ECO:0000313" key="5">
    <source>
        <dbReference type="EMBL" id="MZP42647.1"/>
    </source>
</evidence>
<dbReference type="GO" id="GO:0016491">
    <property type="term" value="F:oxidoreductase activity"/>
    <property type="evidence" value="ECO:0007669"/>
    <property type="project" value="UniProtKB-KW"/>
</dbReference>
<dbReference type="AlphaFoldDB" id="A0A845L7G1"/>
<dbReference type="InterPro" id="IPR013785">
    <property type="entry name" value="Aldolase_TIM"/>
</dbReference>
<dbReference type="RefSeq" id="WP_161261202.1">
    <property type="nucleotide sequence ID" value="NZ_JAFBDC010000003.1"/>
</dbReference>
<feature type="domain" description="NADH:flavin oxidoreductase/NADH oxidase N-terminal" evidence="4">
    <location>
        <begin position="3"/>
        <end position="342"/>
    </location>
</feature>
<evidence type="ECO:0000256" key="1">
    <source>
        <dbReference type="ARBA" id="ARBA00022630"/>
    </source>
</evidence>
<keyword evidence="3" id="KW-0732">Signal</keyword>
<dbReference type="Gene3D" id="3.20.20.70">
    <property type="entry name" value="Aldolase class I"/>
    <property type="match status" value="1"/>
</dbReference>
<dbReference type="SUPFAM" id="SSF51395">
    <property type="entry name" value="FMN-linked oxidoreductases"/>
    <property type="match status" value="1"/>
</dbReference>
<evidence type="ECO:0000256" key="3">
    <source>
        <dbReference type="SAM" id="SignalP"/>
    </source>
</evidence>
<keyword evidence="6" id="KW-1185">Reference proteome</keyword>
<accession>A0A845L7G1</accession>
<reference evidence="5 6" key="1">
    <citation type="submission" date="2020-01" db="EMBL/GenBank/DDBJ databases">
        <title>Whole genome sequence of Heliobacterium gestii DSM 11169.</title>
        <authorList>
            <person name="Kyndt J.A."/>
            <person name="Meyer T.E."/>
        </authorList>
    </citation>
    <scope>NUCLEOTIDE SEQUENCE [LARGE SCALE GENOMIC DNA]</scope>
    <source>
        <strain evidence="5 6">DSM 11169</strain>
    </source>
</reference>
<dbReference type="Pfam" id="PF00724">
    <property type="entry name" value="Oxidored_FMN"/>
    <property type="match status" value="1"/>
</dbReference>
<keyword evidence="2" id="KW-0560">Oxidoreductase</keyword>
<evidence type="ECO:0000259" key="4">
    <source>
        <dbReference type="Pfam" id="PF00724"/>
    </source>
</evidence>